<organism evidence="2 3">
    <name type="scientific">Candidatus Doudnabacteria bacterium RIFCSPHIGHO2_01_FULL_49_9</name>
    <dbReference type="NCBI Taxonomy" id="1817827"/>
    <lineage>
        <taxon>Bacteria</taxon>
        <taxon>Candidatus Doudnaibacteriota</taxon>
    </lineage>
</organism>
<comment type="caution">
    <text evidence="2">The sequence shown here is derived from an EMBL/GenBank/DDBJ whole genome shotgun (WGS) entry which is preliminary data.</text>
</comment>
<sequence length="185" mass="21036">MKKGINITNKILEILAEGAVTSLALLGAFLESGYGVSYHKLNMNFEKNHDFLSGSGGEFSRERRNFKSMLSKLKQAGLIEEGKSGWIATALGKKKISTSMPSLSYEKEGDKTLKIVIFDVPEKYRRKRDWLRRALTEIGFKKLQQSVWSGKIRLPREFMDDLKDLDLLDYVDILEVTKTGSVREL</sequence>
<dbReference type="Proteomes" id="UP000176339">
    <property type="component" value="Unassembled WGS sequence"/>
</dbReference>
<reference evidence="2 3" key="1">
    <citation type="journal article" date="2016" name="Nat. Commun.">
        <title>Thousands of microbial genomes shed light on interconnected biogeochemical processes in an aquifer system.</title>
        <authorList>
            <person name="Anantharaman K."/>
            <person name="Brown C.T."/>
            <person name="Hug L.A."/>
            <person name="Sharon I."/>
            <person name="Castelle C.J."/>
            <person name="Probst A.J."/>
            <person name="Thomas B.C."/>
            <person name="Singh A."/>
            <person name="Wilkins M.J."/>
            <person name="Karaoz U."/>
            <person name="Brodie E.L."/>
            <person name="Williams K.H."/>
            <person name="Hubbard S.S."/>
            <person name="Banfield J.F."/>
        </authorList>
    </citation>
    <scope>NUCLEOTIDE SEQUENCE [LARGE SCALE GENOMIC DNA]</scope>
</reference>
<accession>A0A1F5NZ21</accession>
<dbReference type="InterPro" id="IPR048846">
    <property type="entry name" value="PaaX-like_central"/>
</dbReference>
<feature type="domain" description="Transcriptional repressor PaaX-like central Cas2-like" evidence="1">
    <location>
        <begin position="110"/>
        <end position="180"/>
    </location>
</feature>
<protein>
    <recommendedName>
        <fullName evidence="1">Transcriptional repressor PaaX-like central Cas2-like domain-containing protein</fullName>
    </recommendedName>
</protein>
<evidence type="ECO:0000313" key="2">
    <source>
        <dbReference type="EMBL" id="OGE82874.1"/>
    </source>
</evidence>
<dbReference type="EMBL" id="MFEN01000061">
    <property type="protein sequence ID" value="OGE82874.1"/>
    <property type="molecule type" value="Genomic_DNA"/>
</dbReference>
<name>A0A1F5NZ21_9BACT</name>
<evidence type="ECO:0000313" key="3">
    <source>
        <dbReference type="Proteomes" id="UP000176339"/>
    </source>
</evidence>
<dbReference type="Pfam" id="PF20803">
    <property type="entry name" value="PaaX_M"/>
    <property type="match status" value="1"/>
</dbReference>
<evidence type="ECO:0000259" key="1">
    <source>
        <dbReference type="Pfam" id="PF20803"/>
    </source>
</evidence>
<dbReference type="Gene3D" id="3.30.70.2650">
    <property type="match status" value="1"/>
</dbReference>
<dbReference type="AlphaFoldDB" id="A0A1F5NZ21"/>
<proteinExistence type="predicted"/>
<gene>
    <name evidence="2" type="ORF">A2846_03415</name>
</gene>